<dbReference type="EMBL" id="CP033459">
    <property type="protein sequence ID" value="QFQ13548.1"/>
    <property type="molecule type" value="Genomic_DNA"/>
</dbReference>
<dbReference type="Proteomes" id="UP000249375">
    <property type="component" value="Chromosome"/>
</dbReference>
<keyword evidence="2" id="KW-1185">Reference proteome</keyword>
<dbReference type="KEGG" id="alq:C7Y71_011325"/>
<name>A0A5P8E9B8_9BACT</name>
<dbReference type="AlphaFoldDB" id="A0A5P8E9B8"/>
<organism evidence="1 2">
    <name type="scientific">Pseudoprevotella muciniphila</name>
    <dbReference type="NCBI Taxonomy" id="2133944"/>
    <lineage>
        <taxon>Bacteria</taxon>
        <taxon>Pseudomonadati</taxon>
        <taxon>Bacteroidota</taxon>
        <taxon>Bacteroidia</taxon>
        <taxon>Bacteroidales</taxon>
        <taxon>Prevotellaceae</taxon>
        <taxon>Pseudoprevotella</taxon>
    </lineage>
</organism>
<reference evidence="1 2" key="1">
    <citation type="submission" date="2018-11" db="EMBL/GenBank/DDBJ databases">
        <authorList>
            <person name="Na S.W."/>
            <person name="Baik M."/>
        </authorList>
    </citation>
    <scope>NUCLEOTIDE SEQUENCE [LARGE SCALE GENOMIC DNA]</scope>
    <source>
        <strain evidence="1 2">E39</strain>
    </source>
</reference>
<accession>A0A5P8E9B8</accession>
<evidence type="ECO:0000313" key="2">
    <source>
        <dbReference type="Proteomes" id="UP000249375"/>
    </source>
</evidence>
<evidence type="ECO:0000313" key="1">
    <source>
        <dbReference type="EMBL" id="QFQ13548.1"/>
    </source>
</evidence>
<protein>
    <submittedName>
        <fullName evidence="1">Uncharacterized protein</fullName>
    </submittedName>
</protein>
<gene>
    <name evidence="1" type="ORF">C7Y71_011325</name>
</gene>
<proteinExistence type="predicted"/>
<sequence>MLISFLLLHLQCAIAIDLIPQGVALGYGLYGLSARFSFLRYCASILMKFFVRKCNIIEFGT</sequence>